<organism evidence="2 3">
    <name type="scientific">Streptomyces netropsis</name>
    <name type="common">Streptoverticillium netropsis</name>
    <dbReference type="NCBI Taxonomy" id="55404"/>
    <lineage>
        <taxon>Bacteria</taxon>
        <taxon>Bacillati</taxon>
        <taxon>Actinomycetota</taxon>
        <taxon>Actinomycetes</taxon>
        <taxon>Kitasatosporales</taxon>
        <taxon>Streptomycetaceae</taxon>
        <taxon>Streptomyces</taxon>
    </lineage>
</organism>
<accession>A0A7W7LGE3</accession>
<dbReference type="InterPro" id="IPR005153">
    <property type="entry name" value="MbtH-like_dom"/>
</dbReference>
<dbReference type="InterPro" id="IPR038020">
    <property type="entry name" value="MbtH-like_sf"/>
</dbReference>
<dbReference type="InterPro" id="IPR037407">
    <property type="entry name" value="MLP_fam"/>
</dbReference>
<reference evidence="2 3" key="1">
    <citation type="submission" date="2020-08" db="EMBL/GenBank/DDBJ databases">
        <title>Genomic Encyclopedia of Type Strains, Phase III (KMG-III): the genomes of soil and plant-associated and newly described type strains.</title>
        <authorList>
            <person name="Whitman W."/>
        </authorList>
    </citation>
    <scope>NUCLEOTIDE SEQUENCE [LARGE SCALE GENOMIC DNA]</scope>
    <source>
        <strain evidence="2 3">CECT 3265</strain>
    </source>
</reference>
<dbReference type="RefSeq" id="WP_184738110.1">
    <property type="nucleotide sequence ID" value="NZ_CP147867.1"/>
</dbReference>
<sequence>MTGNPFDAGAGDSQAGDSDWQVVVNSQGAYALWRPYLDLPDGWSVVVPGTDREAALDHIERNWTELGPVERAGAER</sequence>
<evidence type="ECO:0000313" key="2">
    <source>
        <dbReference type="EMBL" id="MBB4889559.1"/>
    </source>
</evidence>
<dbReference type="Pfam" id="PF03621">
    <property type="entry name" value="MbtH"/>
    <property type="match status" value="1"/>
</dbReference>
<gene>
    <name evidence="2" type="ORF">FHS38_005635</name>
</gene>
<keyword evidence="3" id="KW-1185">Reference proteome</keyword>
<dbReference type="PANTHER" id="PTHR38444">
    <property type="entry name" value="ENTEROBACTIN BIOSYNTHESIS PROTEIN YBDZ"/>
    <property type="match status" value="1"/>
</dbReference>
<dbReference type="EMBL" id="JACHJG010000014">
    <property type="protein sequence ID" value="MBB4889559.1"/>
    <property type="molecule type" value="Genomic_DNA"/>
</dbReference>
<feature type="domain" description="MbtH-like" evidence="1">
    <location>
        <begin position="4"/>
        <end position="61"/>
    </location>
</feature>
<name>A0A7W7LGE3_STRNE</name>
<dbReference type="Proteomes" id="UP000556436">
    <property type="component" value="Unassembled WGS sequence"/>
</dbReference>
<dbReference type="SMART" id="SM00923">
    <property type="entry name" value="MbtH"/>
    <property type="match status" value="1"/>
</dbReference>
<evidence type="ECO:0000259" key="1">
    <source>
        <dbReference type="SMART" id="SM00923"/>
    </source>
</evidence>
<dbReference type="SUPFAM" id="SSF160582">
    <property type="entry name" value="MbtH-like"/>
    <property type="match status" value="1"/>
</dbReference>
<dbReference type="Gene3D" id="3.90.820.10">
    <property type="entry name" value="Structural Genomics, Unknown Function 30-nov-00 1gh9 Mol_id"/>
    <property type="match status" value="1"/>
</dbReference>
<proteinExistence type="predicted"/>
<dbReference type="PANTHER" id="PTHR38444:SF1">
    <property type="entry name" value="ENTEROBACTIN BIOSYNTHESIS PROTEIN YBDZ"/>
    <property type="match status" value="1"/>
</dbReference>
<dbReference type="GO" id="GO:0005829">
    <property type="term" value="C:cytosol"/>
    <property type="evidence" value="ECO:0007669"/>
    <property type="project" value="TreeGrafter"/>
</dbReference>
<comment type="caution">
    <text evidence="2">The sequence shown here is derived from an EMBL/GenBank/DDBJ whole genome shotgun (WGS) entry which is preliminary data.</text>
</comment>
<dbReference type="AlphaFoldDB" id="A0A7W7LGE3"/>
<dbReference type="GO" id="GO:0019290">
    <property type="term" value="P:siderophore biosynthetic process"/>
    <property type="evidence" value="ECO:0007669"/>
    <property type="project" value="TreeGrafter"/>
</dbReference>
<protein>
    <submittedName>
        <fullName evidence="2">MbtH protein</fullName>
    </submittedName>
</protein>
<evidence type="ECO:0000313" key="3">
    <source>
        <dbReference type="Proteomes" id="UP000556436"/>
    </source>
</evidence>